<name>A0A068EQF2_9CAUD</name>
<evidence type="ECO:0000313" key="2">
    <source>
        <dbReference type="Proteomes" id="UP000027382"/>
    </source>
</evidence>
<reference evidence="1" key="1">
    <citation type="journal article" date="2014" name="Virology">
        <title>The odd one out: Bacillus ACT bacteriophage CP-51 exhibits unusual properties compared to related Spounavirinae W.Ph. and Bastille.</title>
        <authorList>
            <person name="Klumpp J."/>
            <person name="Schmuki M."/>
            <person name="Sozhamannan S."/>
            <person name="Beyer W."/>
            <person name="Fouts D.E."/>
            <person name="Bernbach V."/>
            <person name="Calendar R."/>
            <person name="Loessner M.J."/>
        </authorList>
    </citation>
    <scope>NUCLEOTIDE SEQUENCE [LARGE SCALE GENOMIC DNA]</scope>
</reference>
<organism evidence="1 2">
    <name type="scientific">Bacillus phage CP-51</name>
    <dbReference type="NCBI Taxonomy" id="1391188"/>
    <lineage>
        <taxon>Viruses</taxon>
        <taxon>Duplodnaviria</taxon>
        <taxon>Heunggongvirae</taxon>
        <taxon>Uroviricota</taxon>
        <taxon>Caudoviricetes</taxon>
        <taxon>Herelleviridae</taxon>
        <taxon>Spounavirinae</taxon>
        <taxon>Siminovitchvirus</taxon>
        <taxon>Siminovitchvirus CP51</taxon>
    </lineage>
</organism>
<dbReference type="Proteomes" id="UP000027382">
    <property type="component" value="Segment"/>
</dbReference>
<protein>
    <submittedName>
        <fullName evidence="1">Uncharacterized protein</fullName>
    </submittedName>
</protein>
<sequence>MFPLLRGIIFSRGAGMLLLETRRR</sequence>
<accession>A0A068EQF2</accession>
<dbReference type="GeneID" id="22277105"/>
<dbReference type="EMBL" id="KF554508">
    <property type="protein sequence ID" value="AID50597.1"/>
    <property type="molecule type" value="Genomic_DNA"/>
</dbReference>
<dbReference type="RefSeq" id="YP_009099206.1">
    <property type="nucleotide sequence ID" value="NC_025423.1"/>
</dbReference>
<evidence type="ECO:0000313" key="1">
    <source>
        <dbReference type="EMBL" id="AID50597.1"/>
    </source>
</evidence>
<proteinExistence type="predicted"/>
<dbReference type="KEGG" id="vg:22277105"/>
<keyword evidence="2" id="KW-1185">Reference proteome</keyword>